<evidence type="ECO:0000256" key="6">
    <source>
        <dbReference type="SAM" id="MobiDB-lite"/>
    </source>
</evidence>
<dbReference type="GeneID" id="99635624"/>
<proteinExistence type="inferred from homology"/>
<dbReference type="GO" id="GO:0016811">
    <property type="term" value="F:hydrolase activity, acting on carbon-nitrogen (but not peptide) bonds, in linear amides"/>
    <property type="evidence" value="ECO:0007669"/>
    <property type="project" value="TreeGrafter"/>
</dbReference>
<accession>A0A379MVW3</accession>
<dbReference type="Gene3D" id="3.40.50.10310">
    <property type="entry name" value="Creatininase"/>
    <property type="match status" value="1"/>
</dbReference>
<evidence type="ECO:0000256" key="2">
    <source>
        <dbReference type="ARBA" id="ARBA00022723"/>
    </source>
</evidence>
<comment type="similarity">
    <text evidence="5">Belongs to the creatininase superfamily.</text>
</comment>
<dbReference type="EMBL" id="UGVN01000001">
    <property type="protein sequence ID" value="SUE38238.1"/>
    <property type="molecule type" value="Genomic_DNA"/>
</dbReference>
<dbReference type="GO" id="GO:0046872">
    <property type="term" value="F:metal ion binding"/>
    <property type="evidence" value="ECO:0007669"/>
    <property type="project" value="UniProtKB-KW"/>
</dbReference>
<comment type="cofactor">
    <cofactor evidence="1">
        <name>Zn(2+)</name>
        <dbReference type="ChEBI" id="CHEBI:29105"/>
    </cofactor>
</comment>
<sequence length="279" mass="29464">MMMREVEWARLTGPEIRAVAAGPEALAILPVGSLEQHGPHLPVITDTRTASEVSLRAARLLDGAPPALVLPGMWTGMSEHHLPFGGTISLNFAEFHGVLRGVTRSLRALGFRRLLIVNGHGGNVDPLAVAARELAHEFGLAVVASTPWAVAQAAIGPLLERQDGVHHACEAETSLMLAMTPDLVRRDRLEEAVRQAPPAVAGRAGYSRFWSFSERAPVTGTIGDPRAGTAEKGEAILDILAAEVAEAARQRDLWSAPDDVWAPGRGQGDTSGNTAGAVG</sequence>
<protein>
    <submittedName>
        <fullName evidence="7">Creatinine amidohydrolase</fullName>
        <ecNumber evidence="7">3.5.2.10</ecNumber>
    </submittedName>
</protein>
<dbReference type="GO" id="GO:0009231">
    <property type="term" value="P:riboflavin biosynthetic process"/>
    <property type="evidence" value="ECO:0007669"/>
    <property type="project" value="TreeGrafter"/>
</dbReference>
<dbReference type="PANTHER" id="PTHR35005:SF1">
    <property type="entry name" value="2-AMINO-5-FORMYLAMINO-6-RIBOSYLAMINOPYRIMIDIN-4(3H)-ONE 5'-MONOPHOSPHATE DEFORMYLASE"/>
    <property type="match status" value="1"/>
</dbReference>
<dbReference type="SUPFAM" id="SSF102215">
    <property type="entry name" value="Creatininase"/>
    <property type="match status" value="1"/>
</dbReference>
<dbReference type="Proteomes" id="UP000254919">
    <property type="component" value="Unassembled WGS sequence"/>
</dbReference>
<evidence type="ECO:0000313" key="8">
    <source>
        <dbReference type="Proteomes" id="UP000254919"/>
    </source>
</evidence>
<keyword evidence="4" id="KW-0862">Zinc</keyword>
<evidence type="ECO:0000256" key="4">
    <source>
        <dbReference type="ARBA" id="ARBA00022833"/>
    </source>
</evidence>
<name>A0A379MVW3_9PROT</name>
<gene>
    <name evidence="7" type="primary">crnA_1</name>
    <name evidence="7" type="ORF">NCTC13291_00601</name>
</gene>
<keyword evidence="3 7" id="KW-0378">Hydrolase</keyword>
<reference evidence="7 8" key="1">
    <citation type="submission" date="2018-06" db="EMBL/GenBank/DDBJ databases">
        <authorList>
            <consortium name="Pathogen Informatics"/>
            <person name="Doyle S."/>
        </authorList>
    </citation>
    <scope>NUCLEOTIDE SEQUENCE [LARGE SCALE GENOMIC DNA]</scope>
    <source>
        <strain evidence="7 8">NCTC13291</strain>
    </source>
</reference>
<evidence type="ECO:0000256" key="5">
    <source>
        <dbReference type="ARBA" id="ARBA00024029"/>
    </source>
</evidence>
<dbReference type="InterPro" id="IPR003785">
    <property type="entry name" value="Creatininase/forma_Hydrolase"/>
</dbReference>
<dbReference type="PANTHER" id="PTHR35005">
    <property type="entry name" value="3-DEHYDRO-SCYLLO-INOSOSE HYDROLASE"/>
    <property type="match status" value="1"/>
</dbReference>
<dbReference type="Pfam" id="PF02633">
    <property type="entry name" value="Creatininase"/>
    <property type="match status" value="1"/>
</dbReference>
<dbReference type="GO" id="GO:0047789">
    <property type="term" value="F:creatininase activity"/>
    <property type="evidence" value="ECO:0007669"/>
    <property type="project" value="UniProtKB-EC"/>
</dbReference>
<evidence type="ECO:0000313" key="7">
    <source>
        <dbReference type="EMBL" id="SUE38238.1"/>
    </source>
</evidence>
<dbReference type="RefSeq" id="WP_239371139.1">
    <property type="nucleotide sequence ID" value="NZ_AP031462.1"/>
</dbReference>
<dbReference type="EC" id="3.5.2.10" evidence="7"/>
<feature type="region of interest" description="Disordered" evidence="6">
    <location>
        <begin position="255"/>
        <end position="279"/>
    </location>
</feature>
<dbReference type="AlphaFoldDB" id="A0A379MVW3"/>
<evidence type="ECO:0000256" key="1">
    <source>
        <dbReference type="ARBA" id="ARBA00001947"/>
    </source>
</evidence>
<organism evidence="7 8">
    <name type="scientific">Roseomonas mucosa</name>
    <dbReference type="NCBI Taxonomy" id="207340"/>
    <lineage>
        <taxon>Bacteria</taxon>
        <taxon>Pseudomonadati</taxon>
        <taxon>Pseudomonadota</taxon>
        <taxon>Alphaproteobacteria</taxon>
        <taxon>Acetobacterales</taxon>
        <taxon>Roseomonadaceae</taxon>
        <taxon>Roseomonas</taxon>
    </lineage>
</organism>
<keyword evidence="2" id="KW-0479">Metal-binding</keyword>
<feature type="compositionally biased region" description="Polar residues" evidence="6">
    <location>
        <begin position="268"/>
        <end position="279"/>
    </location>
</feature>
<dbReference type="InterPro" id="IPR024087">
    <property type="entry name" value="Creatininase-like_sf"/>
</dbReference>
<evidence type="ECO:0000256" key="3">
    <source>
        <dbReference type="ARBA" id="ARBA00022801"/>
    </source>
</evidence>